<reference evidence="2 3" key="1">
    <citation type="submission" date="2019-07" db="EMBL/GenBank/DDBJ databases">
        <title>Finished genome of Venturia effusa.</title>
        <authorList>
            <person name="Young C.A."/>
            <person name="Cox M.P."/>
            <person name="Ganley A.R.D."/>
            <person name="David W.J."/>
        </authorList>
    </citation>
    <scope>NUCLEOTIDE SEQUENCE [LARGE SCALE GENOMIC DNA]</scope>
    <source>
        <strain evidence="3">albino</strain>
    </source>
</reference>
<protein>
    <submittedName>
        <fullName evidence="2">Uncharacterized protein</fullName>
    </submittedName>
</protein>
<keyword evidence="1" id="KW-1133">Transmembrane helix</keyword>
<dbReference type="EMBL" id="CP042193">
    <property type="protein sequence ID" value="QDS73540.1"/>
    <property type="molecule type" value="Genomic_DNA"/>
</dbReference>
<feature type="transmembrane region" description="Helical" evidence="1">
    <location>
        <begin position="349"/>
        <end position="368"/>
    </location>
</feature>
<proteinExistence type="predicted"/>
<feature type="transmembrane region" description="Helical" evidence="1">
    <location>
        <begin position="570"/>
        <end position="590"/>
    </location>
</feature>
<organism evidence="2 3">
    <name type="scientific">Venturia effusa</name>
    <dbReference type="NCBI Taxonomy" id="50376"/>
    <lineage>
        <taxon>Eukaryota</taxon>
        <taxon>Fungi</taxon>
        <taxon>Dikarya</taxon>
        <taxon>Ascomycota</taxon>
        <taxon>Pezizomycotina</taxon>
        <taxon>Dothideomycetes</taxon>
        <taxon>Pleosporomycetidae</taxon>
        <taxon>Venturiales</taxon>
        <taxon>Venturiaceae</taxon>
        <taxon>Venturia</taxon>
    </lineage>
</organism>
<keyword evidence="1" id="KW-0472">Membrane</keyword>
<gene>
    <name evidence="2" type="ORF">FKW77_009674</name>
</gene>
<evidence type="ECO:0000313" key="3">
    <source>
        <dbReference type="Proteomes" id="UP000316270"/>
    </source>
</evidence>
<evidence type="ECO:0000256" key="1">
    <source>
        <dbReference type="SAM" id="Phobius"/>
    </source>
</evidence>
<dbReference type="PANTHER" id="PTHR22696">
    <property type="entry name" value="E3 UBIQUITIN-PROTEIN LIGASE RNF26"/>
    <property type="match status" value="1"/>
</dbReference>
<accession>A0A517LD29</accession>
<dbReference type="GO" id="GO:0061630">
    <property type="term" value="F:ubiquitin protein ligase activity"/>
    <property type="evidence" value="ECO:0007669"/>
    <property type="project" value="TreeGrafter"/>
</dbReference>
<sequence>MRNLTLPFAPSVDDLFLLPQRVTQRARAFAFHYGIDDLLGRIRGPGSIIAEPTLSRAWNSSMLEPTSTVAQTVPATPAPSAAMLRVSKTSGLVSWQSWKTVGGIFQYISSRWAIATLLVTFLNNRTQFYASPRVPLNPRWPVRFGIYLLPIISILYQIQWLLQGIRCQSSPNWPRLHYGNPEKRFSLDYAGEGGFAYSLSSVVLFWETEEMSCANVNMSKANGQRSAGSLTLLWPLFLSLCFSAFVETLACAVQGRQPMDIKMMELSLAFAEAESMVLKPFEMALAGKEAAGKDLDAASTPLDKQILLAAMNVSPEMLMISLLWACNNLTSMVLSVFDLRNKYRLLNTGFWGVTYFIAIGWSIFHLYTSDIASETWIFRFPTVFLVGFLPHVVVIVGILICGAVYAVALLLTAASLPATLERSHTIAERFSAAVRMLNANVHFSHATPLRFRMSDDFYTTLLTTGFAILTAASEAVYLNEGAKVHLNNLTWIERKRVLEISQGLLFTKTRAFIPREICASSKDRIEQLLGNETLPGYAVEQKARTDGKDEDVAVGNAASRHGRWATATRFLHGIFWLVLGLHAKLFVFVLDKTRIAWRPQWLQRAVGDHASQKTAVNTCDSSTAKPTRDFWMRSDDIEVELRRRYPYSKDPDGNLLDDKLYDRWKKGGWWGEVDTSGDYEESSRHDDDVSSVISMSTNASEQDSEHNWDTWEDLDNNDRNGARTPTQQHFMPLSSRETTADLGFDPEQLATLLDPRTVEQQQEARMLAQRLRRPGIMTRSQYRCLQNQERAAVLASSRYGPQLSLDALSSSISLENEERLLEQFVIARRDAKRSNHLPPYSVNTDDWNSGAEGLGSSGPQCVGKYGDEEFQGMCLL</sequence>
<dbReference type="STRING" id="50376.A0A517LD29"/>
<feature type="transmembrane region" description="Helical" evidence="1">
    <location>
        <begin position="380"/>
        <end position="413"/>
    </location>
</feature>
<dbReference type="GO" id="GO:0016567">
    <property type="term" value="P:protein ubiquitination"/>
    <property type="evidence" value="ECO:0007669"/>
    <property type="project" value="TreeGrafter"/>
</dbReference>
<keyword evidence="3" id="KW-1185">Reference proteome</keyword>
<dbReference type="PANTHER" id="PTHR22696:SF1">
    <property type="entry name" value="E3 UBIQUITIN-PROTEIN LIGASE RNF26"/>
    <property type="match status" value="1"/>
</dbReference>
<keyword evidence="1" id="KW-0812">Transmembrane</keyword>
<dbReference type="OrthoDB" id="66726at2759"/>
<dbReference type="AlphaFoldDB" id="A0A517LD29"/>
<evidence type="ECO:0000313" key="2">
    <source>
        <dbReference type="EMBL" id="QDS73540.1"/>
    </source>
</evidence>
<dbReference type="GO" id="GO:0006511">
    <property type="term" value="P:ubiquitin-dependent protein catabolic process"/>
    <property type="evidence" value="ECO:0007669"/>
    <property type="project" value="TreeGrafter"/>
</dbReference>
<feature type="transmembrane region" description="Helical" evidence="1">
    <location>
        <begin position="232"/>
        <end position="253"/>
    </location>
</feature>
<dbReference type="Proteomes" id="UP000316270">
    <property type="component" value="Chromosome 9"/>
</dbReference>
<name>A0A517LD29_9PEZI</name>